<dbReference type="Proteomes" id="UP000070089">
    <property type="component" value="Unassembled WGS sequence"/>
</dbReference>
<reference evidence="7 8" key="1">
    <citation type="journal article" date="2015" name="Mol. Biochem. Parasitol.">
        <title>Identification of polymorphic genes for use in assemblage B genotyping assays through comparative genomics of multiple assemblage B Giardia duodenalis isolates.</title>
        <authorList>
            <person name="Wielinga C."/>
            <person name="Thompson R.C."/>
            <person name="Monis P."/>
            <person name="Ryan U."/>
        </authorList>
    </citation>
    <scope>NUCLEOTIDE SEQUENCE [LARGE SCALE GENOMIC DNA]</scope>
    <source>
        <strain evidence="7 8">BAH15c1</strain>
    </source>
</reference>
<feature type="domain" description="Asparaginase/glutaminase C-terminal" evidence="6">
    <location>
        <begin position="266"/>
        <end position="380"/>
    </location>
</feature>
<dbReference type="PIRSF" id="PIRSF001220">
    <property type="entry name" value="L-ASNase_gatD"/>
    <property type="match status" value="1"/>
</dbReference>
<dbReference type="SMART" id="SM00870">
    <property type="entry name" value="Asparaginase"/>
    <property type="match status" value="1"/>
</dbReference>
<dbReference type="Pfam" id="PF17763">
    <property type="entry name" value="Asparaginase_C"/>
    <property type="match status" value="1"/>
</dbReference>
<dbReference type="CDD" id="cd08963">
    <property type="entry name" value="L-asparaginase_I"/>
    <property type="match status" value="1"/>
</dbReference>
<dbReference type="Gene3D" id="3.40.50.1170">
    <property type="entry name" value="L-asparaginase, N-terminal domain"/>
    <property type="match status" value="1"/>
</dbReference>
<dbReference type="AlphaFoldDB" id="A0A132NRS0"/>
<organism evidence="7 8">
    <name type="scientific">Giardia duodenalis assemblage B</name>
    <dbReference type="NCBI Taxonomy" id="1394984"/>
    <lineage>
        <taxon>Eukaryota</taxon>
        <taxon>Metamonada</taxon>
        <taxon>Diplomonadida</taxon>
        <taxon>Hexamitidae</taxon>
        <taxon>Giardiinae</taxon>
        <taxon>Giardia</taxon>
    </lineage>
</organism>
<evidence type="ECO:0000256" key="1">
    <source>
        <dbReference type="ARBA" id="ARBA00012920"/>
    </source>
</evidence>
<dbReference type="SFLD" id="SFLDS00057">
    <property type="entry name" value="Glutaminase/Asparaginase"/>
    <property type="match status" value="1"/>
</dbReference>
<dbReference type="InterPro" id="IPR006034">
    <property type="entry name" value="Asparaginase/glutaminase-like"/>
</dbReference>
<dbReference type="InterPro" id="IPR037152">
    <property type="entry name" value="L-asparaginase_N_sf"/>
</dbReference>
<feature type="domain" description="L-asparaginase N-terminal" evidence="5">
    <location>
        <begin position="21"/>
        <end position="209"/>
    </location>
</feature>
<comment type="caution">
    <text evidence="7">The sequence shown here is derived from an EMBL/GenBank/DDBJ whole genome shotgun (WGS) entry which is preliminary data.</text>
</comment>
<dbReference type="PRINTS" id="PR00139">
    <property type="entry name" value="ASNGLNASE"/>
</dbReference>
<evidence type="ECO:0000256" key="2">
    <source>
        <dbReference type="PIRSR" id="PIRSR001220-1"/>
    </source>
</evidence>
<dbReference type="GO" id="GO:0009066">
    <property type="term" value="P:aspartate family amino acid metabolic process"/>
    <property type="evidence" value="ECO:0007669"/>
    <property type="project" value="UniProtKB-ARBA"/>
</dbReference>
<dbReference type="FunFam" id="3.40.50.1170:FF:000002">
    <property type="entry name" value="L-asparaginase 1"/>
    <property type="match status" value="1"/>
</dbReference>
<evidence type="ECO:0000313" key="8">
    <source>
        <dbReference type="Proteomes" id="UP000070089"/>
    </source>
</evidence>
<dbReference type="PROSITE" id="PS00917">
    <property type="entry name" value="ASN_GLN_ASE_2"/>
    <property type="match status" value="1"/>
</dbReference>
<dbReference type="OrthoDB" id="427002at2759"/>
<dbReference type="VEuPathDB" id="GiardiaDB:QR46_3224"/>
<dbReference type="InterPro" id="IPR041725">
    <property type="entry name" value="L-asparaginase_I"/>
</dbReference>
<dbReference type="SUPFAM" id="SSF53774">
    <property type="entry name" value="Glutaminase/Asparaginase"/>
    <property type="match status" value="1"/>
</dbReference>
<protein>
    <recommendedName>
        <fullName evidence="1">asparaginase</fullName>
        <ecNumber evidence="1">3.5.1.1</ecNumber>
    </recommendedName>
</protein>
<dbReference type="PIRSF" id="PIRSF500176">
    <property type="entry name" value="L_ASNase"/>
    <property type="match status" value="1"/>
</dbReference>
<dbReference type="EMBL" id="JXTI01000099">
    <property type="protein sequence ID" value="KWX12803.1"/>
    <property type="molecule type" value="Genomic_DNA"/>
</dbReference>
<dbReference type="InterPro" id="IPR027473">
    <property type="entry name" value="L-asparaginase_C"/>
</dbReference>
<dbReference type="EC" id="3.5.1.1" evidence="1"/>
<feature type="active site" description="O-isoaspartyl threonine intermediate" evidence="2">
    <location>
        <position position="30"/>
    </location>
</feature>
<dbReference type="InterPro" id="IPR027475">
    <property type="entry name" value="Asparaginase/glutaminase_AS2"/>
</dbReference>
<dbReference type="Gene3D" id="3.40.50.40">
    <property type="match status" value="1"/>
</dbReference>
<feature type="binding site" evidence="3">
    <location>
        <begin position="108"/>
        <end position="109"/>
    </location>
    <ligand>
        <name>substrate</name>
    </ligand>
</feature>
<accession>A0A132NRS0</accession>
<proteinExistence type="predicted"/>
<evidence type="ECO:0000256" key="3">
    <source>
        <dbReference type="PIRSR" id="PIRSR001220-2"/>
    </source>
</evidence>
<feature type="binding site" evidence="3">
    <location>
        <position position="77"/>
    </location>
    <ligand>
        <name>substrate</name>
    </ligand>
</feature>
<sequence>MNITNTTKTSIYRRASSKRPKVLCIYTGGTIGMKKDKSGSYFPVPGYLQEVTDRTPNFKDPGMPLFEILEYPTLIDSSNVKPQDWLNICQDIEANYTAYDGFVVIHGTDTLSFTASALSFFLRNLSKHVVLTGAQIPLSELYNDGLFNLIGAIYMAGWYEIPEVTLFFAGKLYRGNRTQKYSSWELTAFDSACFPCLAQWGATISVHDEFVMYHKEFLNLKEVSKSKHVGAIEQTESLELMADDKPMDVMTHPNESLIIPTKVCNDVVMIYLYPGISGQDILAAAASKRGVILLAYGAGNGPTDDKHFVSAIKQLKSKNVVVIGVTQTHWGLVDLGMYSAGLGRAGAVSGFTMTPSAAYAKLVYLLSIGCSSLEEIETAMCTDIRGEIETFQASTARSNY</sequence>
<name>A0A132NRS0_GIAIN</name>
<dbReference type="InterPro" id="IPR036152">
    <property type="entry name" value="Asp/glu_Ase-like_sf"/>
</dbReference>
<evidence type="ECO:0000313" key="7">
    <source>
        <dbReference type="EMBL" id="KWX12803.1"/>
    </source>
</evidence>
<evidence type="ECO:0000256" key="4">
    <source>
        <dbReference type="PROSITE-ProRule" id="PRU10100"/>
    </source>
</evidence>
<dbReference type="PANTHER" id="PTHR11707:SF28">
    <property type="entry name" value="60 KDA LYSOPHOSPHOLIPASE"/>
    <property type="match status" value="1"/>
</dbReference>
<dbReference type="InterPro" id="IPR040919">
    <property type="entry name" value="Asparaginase_C"/>
</dbReference>
<evidence type="ECO:0000259" key="6">
    <source>
        <dbReference type="Pfam" id="PF17763"/>
    </source>
</evidence>
<dbReference type="GO" id="GO:0004067">
    <property type="term" value="F:asparaginase activity"/>
    <property type="evidence" value="ECO:0007669"/>
    <property type="project" value="UniProtKB-UniRule"/>
</dbReference>
<gene>
    <name evidence="7" type="ORF">QR46_3224</name>
</gene>
<dbReference type="Pfam" id="PF00710">
    <property type="entry name" value="Asparaginase"/>
    <property type="match status" value="1"/>
</dbReference>
<dbReference type="PROSITE" id="PS51732">
    <property type="entry name" value="ASN_GLN_ASE_3"/>
    <property type="match status" value="1"/>
</dbReference>
<feature type="active site" evidence="4">
    <location>
        <position position="108"/>
    </location>
</feature>
<dbReference type="PANTHER" id="PTHR11707">
    <property type="entry name" value="L-ASPARAGINASE"/>
    <property type="match status" value="1"/>
</dbReference>
<dbReference type="InterPro" id="IPR027474">
    <property type="entry name" value="L-asparaginase_N"/>
</dbReference>
<evidence type="ECO:0000259" key="5">
    <source>
        <dbReference type="Pfam" id="PF00710"/>
    </source>
</evidence>